<reference evidence="1 2" key="1">
    <citation type="journal article" date="2016" name="Sci. Rep.">
        <title>Metabolic traits of an uncultured archaeal lineage -MSBL1- from brine pools of the Red Sea.</title>
        <authorList>
            <person name="Mwirichia R."/>
            <person name="Alam I."/>
            <person name="Rashid M."/>
            <person name="Vinu M."/>
            <person name="Ba-Alawi W."/>
            <person name="Anthony Kamau A."/>
            <person name="Kamanda Ngugi D."/>
            <person name="Goker M."/>
            <person name="Klenk H.P."/>
            <person name="Bajic V."/>
            <person name="Stingl U."/>
        </authorList>
    </citation>
    <scope>NUCLEOTIDE SEQUENCE [LARGE SCALE GENOMIC DNA]</scope>
    <source>
        <strain evidence="1">SCGC-AAA259D14</strain>
    </source>
</reference>
<keyword evidence="2" id="KW-1185">Reference proteome</keyword>
<evidence type="ECO:0000313" key="1">
    <source>
        <dbReference type="EMBL" id="KXA90152.1"/>
    </source>
</evidence>
<dbReference type="Proteomes" id="UP000070589">
    <property type="component" value="Unassembled WGS sequence"/>
</dbReference>
<dbReference type="Gene3D" id="3.30.360.10">
    <property type="entry name" value="Dihydrodipicolinate Reductase, domain 2"/>
    <property type="match status" value="1"/>
</dbReference>
<dbReference type="AlphaFoldDB" id="A0A133U7H9"/>
<evidence type="ECO:0000313" key="2">
    <source>
        <dbReference type="Proteomes" id="UP000070589"/>
    </source>
</evidence>
<name>A0A133U7H9_9EURY</name>
<protein>
    <submittedName>
        <fullName evidence="1">Uncharacterized protein</fullName>
    </submittedName>
</protein>
<sequence>MDGETRSLPPLSGNKIVGFPDPIGSVECFHTIHSEPATIPNSFEDKGIREVSWRLGVPERLDEVMKSLISVGFGSEDPLEFKGTLVPPAKFLQSLIWRNIKENEDMIPEPET</sequence>
<dbReference type="EMBL" id="LHXL01000012">
    <property type="protein sequence ID" value="KXA90152.1"/>
    <property type="molecule type" value="Genomic_DNA"/>
</dbReference>
<gene>
    <name evidence="1" type="ORF">AKJ62_01620</name>
</gene>
<comment type="caution">
    <text evidence="1">The sequence shown here is derived from an EMBL/GenBank/DDBJ whole genome shotgun (WGS) entry which is preliminary data.</text>
</comment>
<accession>A0A133U7H9</accession>
<proteinExistence type="predicted"/>
<organism evidence="1 2">
    <name type="scientific">candidate division MSBL1 archaeon SCGC-AAA259D14</name>
    <dbReference type="NCBI Taxonomy" id="1698261"/>
    <lineage>
        <taxon>Archaea</taxon>
        <taxon>Methanobacteriati</taxon>
        <taxon>Methanobacteriota</taxon>
        <taxon>candidate division MSBL1</taxon>
    </lineage>
</organism>